<proteinExistence type="predicted"/>
<keyword evidence="1" id="KW-0472">Membrane</keyword>
<dbReference type="RefSeq" id="XP_002181658.1">
    <property type="nucleotide sequence ID" value="XM_002181622.1"/>
</dbReference>
<evidence type="ECO:0000313" key="3">
    <source>
        <dbReference type="EMBL" id="EEC46872.1"/>
    </source>
</evidence>
<dbReference type="OrthoDB" id="41532at2759"/>
<dbReference type="PANTHER" id="PTHR47443:SF3">
    <property type="entry name" value="GCN5-RELATED N-ACETYLTRANSFERASE 4, CHLOROPLASTIC"/>
    <property type="match status" value="1"/>
</dbReference>
<evidence type="ECO:0000256" key="1">
    <source>
        <dbReference type="SAM" id="Phobius"/>
    </source>
</evidence>
<accession>B7G3R3</accession>
<name>B7G3R3_PHATC</name>
<feature type="transmembrane region" description="Helical" evidence="1">
    <location>
        <begin position="34"/>
        <end position="54"/>
    </location>
</feature>
<feature type="domain" description="N-acetyltransferase" evidence="2">
    <location>
        <begin position="246"/>
        <end position="409"/>
    </location>
</feature>
<evidence type="ECO:0000313" key="4">
    <source>
        <dbReference type="Proteomes" id="UP000000759"/>
    </source>
</evidence>
<dbReference type="PROSITE" id="PS51186">
    <property type="entry name" value="GNAT"/>
    <property type="match status" value="1"/>
</dbReference>
<dbReference type="GO" id="GO:0008080">
    <property type="term" value="F:N-acetyltransferase activity"/>
    <property type="evidence" value="ECO:0007669"/>
    <property type="project" value="TreeGrafter"/>
</dbReference>
<dbReference type="InParanoid" id="B7G3R3"/>
<keyword evidence="4" id="KW-1185">Reference proteome</keyword>
<dbReference type="CDD" id="cd04301">
    <property type="entry name" value="NAT_SF"/>
    <property type="match status" value="1"/>
</dbReference>
<dbReference type="SUPFAM" id="SSF55729">
    <property type="entry name" value="Acyl-CoA N-acyltransferases (Nat)"/>
    <property type="match status" value="1"/>
</dbReference>
<reference evidence="4" key="2">
    <citation type="submission" date="2008-08" db="EMBL/GenBank/DDBJ databases">
        <authorList>
            <consortium name="Diatom Consortium"/>
            <person name="Grigoriev I."/>
            <person name="Grimwood J."/>
            <person name="Kuo A."/>
            <person name="Otillar R.P."/>
            <person name="Salamov A."/>
            <person name="Detter J.C."/>
            <person name="Lindquist E."/>
            <person name="Shapiro H."/>
            <person name="Lucas S."/>
            <person name="Glavina del Rio T."/>
            <person name="Pitluck S."/>
            <person name="Rokhsar D."/>
            <person name="Bowler C."/>
        </authorList>
    </citation>
    <scope>GENOME REANNOTATION</scope>
    <source>
        <strain evidence="4">CCAP 1055/1</strain>
    </source>
</reference>
<dbReference type="InterPro" id="IPR016181">
    <property type="entry name" value="Acyl_CoA_acyltransferase"/>
</dbReference>
<keyword evidence="1" id="KW-0812">Transmembrane</keyword>
<dbReference type="Gene3D" id="3.40.630.30">
    <property type="match status" value="1"/>
</dbReference>
<dbReference type="eggNOG" id="ENOG502SEGS">
    <property type="taxonomic scope" value="Eukaryota"/>
</dbReference>
<dbReference type="EMBL" id="CM000615">
    <property type="protein sequence ID" value="EEC46872.1"/>
    <property type="molecule type" value="Genomic_DNA"/>
</dbReference>
<reference evidence="3 4" key="1">
    <citation type="journal article" date="2008" name="Nature">
        <title>The Phaeodactylum genome reveals the evolutionary history of diatom genomes.</title>
        <authorList>
            <person name="Bowler C."/>
            <person name="Allen A.E."/>
            <person name="Badger J.H."/>
            <person name="Grimwood J."/>
            <person name="Jabbari K."/>
            <person name="Kuo A."/>
            <person name="Maheswari U."/>
            <person name="Martens C."/>
            <person name="Maumus F."/>
            <person name="Otillar R.P."/>
            <person name="Rayko E."/>
            <person name="Salamov A."/>
            <person name="Vandepoele K."/>
            <person name="Beszteri B."/>
            <person name="Gruber A."/>
            <person name="Heijde M."/>
            <person name="Katinka M."/>
            <person name="Mock T."/>
            <person name="Valentin K."/>
            <person name="Verret F."/>
            <person name="Berges J.A."/>
            <person name="Brownlee C."/>
            <person name="Cadoret J.P."/>
            <person name="Chiovitti A."/>
            <person name="Choi C.J."/>
            <person name="Coesel S."/>
            <person name="De Martino A."/>
            <person name="Detter J.C."/>
            <person name="Durkin C."/>
            <person name="Falciatore A."/>
            <person name="Fournet J."/>
            <person name="Haruta M."/>
            <person name="Huysman M.J."/>
            <person name="Jenkins B.D."/>
            <person name="Jiroutova K."/>
            <person name="Jorgensen R.E."/>
            <person name="Joubert Y."/>
            <person name="Kaplan A."/>
            <person name="Kroger N."/>
            <person name="Kroth P.G."/>
            <person name="La Roche J."/>
            <person name="Lindquist E."/>
            <person name="Lommer M."/>
            <person name="Martin-Jezequel V."/>
            <person name="Lopez P.J."/>
            <person name="Lucas S."/>
            <person name="Mangogna M."/>
            <person name="McGinnis K."/>
            <person name="Medlin L.K."/>
            <person name="Montsant A."/>
            <person name="Oudot-Le Secq M.P."/>
            <person name="Napoli C."/>
            <person name="Obornik M."/>
            <person name="Parker M.S."/>
            <person name="Petit J.L."/>
            <person name="Porcel B.M."/>
            <person name="Poulsen N."/>
            <person name="Robison M."/>
            <person name="Rychlewski L."/>
            <person name="Rynearson T.A."/>
            <person name="Schmutz J."/>
            <person name="Shapiro H."/>
            <person name="Siaut M."/>
            <person name="Stanley M."/>
            <person name="Sussman M.R."/>
            <person name="Taylor A.R."/>
            <person name="Vardi A."/>
            <person name="von Dassow P."/>
            <person name="Vyverman W."/>
            <person name="Willis A."/>
            <person name="Wyrwicz L.S."/>
            <person name="Rokhsar D.S."/>
            <person name="Weissenbach J."/>
            <person name="Armbrust E.V."/>
            <person name="Green B.R."/>
            <person name="Van de Peer Y."/>
            <person name="Grigoriev I.V."/>
        </authorList>
    </citation>
    <scope>NUCLEOTIDE SEQUENCE [LARGE SCALE GENOMIC DNA]</scope>
    <source>
        <strain evidence="3 4">CCAP 1055/1</strain>
    </source>
</reference>
<dbReference type="PANTHER" id="PTHR47443">
    <property type="entry name" value="ACYL-COA N-ACYLTRANSFERASES (NAT) SUPERFAMILY PROTEIN"/>
    <property type="match status" value="1"/>
</dbReference>
<dbReference type="KEGG" id="pti:PHATRDRAFT_47255"/>
<dbReference type="GeneID" id="7202346"/>
<sequence length="413" mass="45698">MIRHRETTSMKRQRKQSLRYSSFHKKFSFQRFELPFLVGNIMLLLLGVMVNGFVPTSSTAFWSAATATSTDERTLGERRALTRGISPTSCWATTFTASSSTRCSLFFRSTEETSSETESSLSGTTSNKSYNPAFKTVLTDLAQPNARLPYRCSGQAFSKLSSSESVTVRLMQKRDIEFLTDMCCREYGTTWDEKESVQAVESILDVASLRILVQVTLQMKVPSKSQKLPPDHVVLVATVDKVNSDTVSRPSPSSTIVGMIEISNQPALPENNPGPVPIPLWMKNLYCQVLHVVRGPSKMPYTTTQGWIANLLVSDEWRGQGVGKLLVRAAEGVARTWGTSSIHLHCDADSVSGKVSQNLYDGQGYRKLQGETQYEWMNGTDGAVGPSPLTSSVFVIEGVPLLYLKKDLEYESG</sequence>
<keyword evidence="1" id="KW-1133">Transmembrane helix</keyword>
<organism evidence="3 4">
    <name type="scientific">Phaeodactylum tricornutum (strain CCAP 1055/1)</name>
    <dbReference type="NCBI Taxonomy" id="556484"/>
    <lineage>
        <taxon>Eukaryota</taxon>
        <taxon>Sar</taxon>
        <taxon>Stramenopiles</taxon>
        <taxon>Ochrophyta</taxon>
        <taxon>Bacillariophyta</taxon>
        <taxon>Bacillariophyceae</taxon>
        <taxon>Bacillariophycidae</taxon>
        <taxon>Naviculales</taxon>
        <taxon>Phaeodactylaceae</taxon>
        <taxon>Phaeodactylum</taxon>
    </lineage>
</organism>
<protein>
    <recommendedName>
        <fullName evidence="2">N-acetyltransferase domain-containing protein</fullName>
    </recommendedName>
</protein>
<dbReference type="Pfam" id="PF00583">
    <property type="entry name" value="Acetyltransf_1"/>
    <property type="match status" value="1"/>
</dbReference>
<dbReference type="InterPro" id="IPR000182">
    <property type="entry name" value="GNAT_dom"/>
</dbReference>
<dbReference type="Proteomes" id="UP000000759">
    <property type="component" value="Chromosome 13"/>
</dbReference>
<evidence type="ECO:0000259" key="2">
    <source>
        <dbReference type="PROSITE" id="PS51186"/>
    </source>
</evidence>
<dbReference type="PaxDb" id="2850-Phatr47255"/>
<dbReference type="GO" id="GO:0009507">
    <property type="term" value="C:chloroplast"/>
    <property type="evidence" value="ECO:0007669"/>
    <property type="project" value="TreeGrafter"/>
</dbReference>
<dbReference type="HOGENOM" id="CLU_666421_0_0_1"/>
<dbReference type="AlphaFoldDB" id="B7G3R3"/>
<gene>
    <name evidence="3" type="ORF">PHATRDRAFT_47255</name>
</gene>